<dbReference type="Proteomes" id="UP000054549">
    <property type="component" value="Unassembled WGS sequence"/>
</dbReference>
<dbReference type="Pfam" id="PF02330">
    <property type="entry name" value="MAM33"/>
    <property type="match status" value="1"/>
</dbReference>
<dbReference type="GO" id="GO:0005759">
    <property type="term" value="C:mitochondrial matrix"/>
    <property type="evidence" value="ECO:0007669"/>
    <property type="project" value="InterPro"/>
</dbReference>
<evidence type="ECO:0000313" key="2">
    <source>
        <dbReference type="Proteomes" id="UP000054549"/>
    </source>
</evidence>
<proteinExistence type="predicted"/>
<organism evidence="1 2">
    <name type="scientific">Amanita muscaria (strain Koide BX008)</name>
    <dbReference type="NCBI Taxonomy" id="946122"/>
    <lineage>
        <taxon>Eukaryota</taxon>
        <taxon>Fungi</taxon>
        <taxon>Dikarya</taxon>
        <taxon>Basidiomycota</taxon>
        <taxon>Agaricomycotina</taxon>
        <taxon>Agaricomycetes</taxon>
        <taxon>Agaricomycetidae</taxon>
        <taxon>Agaricales</taxon>
        <taxon>Pluteineae</taxon>
        <taxon>Amanitaceae</taxon>
        <taxon>Amanita</taxon>
    </lineage>
</organism>
<gene>
    <name evidence="1" type="ORF">M378DRAFT_668826</name>
</gene>
<dbReference type="OrthoDB" id="278212at2759"/>
<protein>
    <recommendedName>
        <fullName evidence="3">Mitochondrial glyco protein</fullName>
    </recommendedName>
</protein>
<dbReference type="SUPFAM" id="SSF54529">
    <property type="entry name" value="Mitochondrial glycoprotein MAM33-like"/>
    <property type="match status" value="1"/>
</dbReference>
<dbReference type="FunCoup" id="A0A0C2X3U3">
    <property type="interactions" value="118"/>
</dbReference>
<accession>A0A0C2X3U3</accession>
<dbReference type="PANTHER" id="PTHR10826">
    <property type="entry name" value="COMPLEMENT COMPONENT 1"/>
    <property type="match status" value="1"/>
</dbReference>
<sequence length="272" mass="30399">MSAVRALRQVSSGFSGLARSAATRRAVACGSIPCTSVSRTWTVQGVQSIRAFSSTQRAFGGGASDAALSQKLQSEIQYEKEALVDVKETPEFLKAFQEQGVWRIEDTAGNDEITLHRTCCNETIRVMFSIADIQTDEEFSPDHEDGSEPAVRDLHDYPVRVALSLTKAEGAGALNVDMVAQDGHFMIDNISYYPDGRLGTELTAEADWKRRGLYIGPQFDTLDATVQEEFEKYLQERGINESLALFIPEYAEYKEQQEYIRWLSNVKTFIDL</sequence>
<dbReference type="InParanoid" id="A0A0C2X3U3"/>
<evidence type="ECO:0008006" key="3">
    <source>
        <dbReference type="Google" id="ProtNLM"/>
    </source>
</evidence>
<dbReference type="InterPro" id="IPR003428">
    <property type="entry name" value="MAM33"/>
</dbReference>
<keyword evidence="2" id="KW-1185">Reference proteome</keyword>
<dbReference type="HOGENOM" id="CLU_072692_0_0_1"/>
<dbReference type="STRING" id="946122.A0A0C2X3U3"/>
<dbReference type="GO" id="GO:0042256">
    <property type="term" value="P:cytosolic ribosome assembly"/>
    <property type="evidence" value="ECO:0007669"/>
    <property type="project" value="TreeGrafter"/>
</dbReference>
<dbReference type="InterPro" id="IPR036561">
    <property type="entry name" value="MAM33_sf"/>
</dbReference>
<evidence type="ECO:0000313" key="1">
    <source>
        <dbReference type="EMBL" id="KIL63403.1"/>
    </source>
</evidence>
<dbReference type="AlphaFoldDB" id="A0A0C2X3U3"/>
<name>A0A0C2X3U3_AMAMK</name>
<dbReference type="PANTHER" id="PTHR10826:SF1">
    <property type="entry name" value="COMPLEMENT COMPONENT 1 Q SUBCOMPONENT-BINDING PROTEIN, MITOCHONDRIAL"/>
    <property type="match status" value="1"/>
</dbReference>
<dbReference type="EMBL" id="KN818259">
    <property type="protein sequence ID" value="KIL63403.1"/>
    <property type="molecule type" value="Genomic_DNA"/>
</dbReference>
<reference evidence="1 2" key="1">
    <citation type="submission" date="2014-04" db="EMBL/GenBank/DDBJ databases">
        <title>Evolutionary Origins and Diversification of the Mycorrhizal Mutualists.</title>
        <authorList>
            <consortium name="DOE Joint Genome Institute"/>
            <consortium name="Mycorrhizal Genomics Consortium"/>
            <person name="Kohler A."/>
            <person name="Kuo A."/>
            <person name="Nagy L.G."/>
            <person name="Floudas D."/>
            <person name="Copeland A."/>
            <person name="Barry K.W."/>
            <person name="Cichocki N."/>
            <person name="Veneault-Fourrey C."/>
            <person name="LaButti K."/>
            <person name="Lindquist E.A."/>
            <person name="Lipzen A."/>
            <person name="Lundell T."/>
            <person name="Morin E."/>
            <person name="Murat C."/>
            <person name="Riley R."/>
            <person name="Ohm R."/>
            <person name="Sun H."/>
            <person name="Tunlid A."/>
            <person name="Henrissat B."/>
            <person name="Grigoriev I.V."/>
            <person name="Hibbett D.S."/>
            <person name="Martin F."/>
        </authorList>
    </citation>
    <scope>NUCLEOTIDE SEQUENCE [LARGE SCALE GENOMIC DNA]</scope>
    <source>
        <strain evidence="1 2">Koide BX008</strain>
    </source>
</reference>
<dbReference type="Gene3D" id="3.10.280.10">
    <property type="entry name" value="Mitochondrial glycoprotein"/>
    <property type="match status" value="1"/>
</dbReference>